<dbReference type="PROSITE" id="PS00708">
    <property type="entry name" value="PRO_ENDOPEP_SER"/>
    <property type="match status" value="1"/>
</dbReference>
<feature type="domain" description="Peptidase S9 prolyl oligopeptidase catalytic" evidence="2">
    <location>
        <begin position="411"/>
        <end position="618"/>
    </location>
</feature>
<evidence type="ECO:0000313" key="3">
    <source>
        <dbReference type="EMBL" id="GIH11926.1"/>
    </source>
</evidence>
<dbReference type="Gene3D" id="3.40.50.1820">
    <property type="entry name" value="alpha/beta hydrolase"/>
    <property type="match status" value="1"/>
</dbReference>
<dbReference type="InterPro" id="IPR002471">
    <property type="entry name" value="Pept_S9_AS"/>
</dbReference>
<evidence type="ECO:0000256" key="1">
    <source>
        <dbReference type="ARBA" id="ARBA00022801"/>
    </source>
</evidence>
<accession>A0A8J3QJV3</accession>
<evidence type="ECO:0000313" key="4">
    <source>
        <dbReference type="Proteomes" id="UP000642748"/>
    </source>
</evidence>
<dbReference type="Pfam" id="PF00326">
    <property type="entry name" value="Peptidase_S9"/>
    <property type="match status" value="1"/>
</dbReference>
<evidence type="ECO:0000259" key="2">
    <source>
        <dbReference type="Pfam" id="PF00326"/>
    </source>
</evidence>
<dbReference type="RefSeq" id="WP_203915652.1">
    <property type="nucleotide sequence ID" value="NZ_BONZ01000001.1"/>
</dbReference>
<dbReference type="Proteomes" id="UP000642748">
    <property type="component" value="Unassembled WGS sequence"/>
</dbReference>
<keyword evidence="1 3" id="KW-0378">Hydrolase</keyword>
<dbReference type="AlphaFoldDB" id="A0A8J3QJV3"/>
<dbReference type="InterPro" id="IPR015943">
    <property type="entry name" value="WD40/YVTN_repeat-like_dom_sf"/>
</dbReference>
<organism evidence="3 4">
    <name type="scientific">Rugosimonospora africana</name>
    <dbReference type="NCBI Taxonomy" id="556532"/>
    <lineage>
        <taxon>Bacteria</taxon>
        <taxon>Bacillati</taxon>
        <taxon>Actinomycetota</taxon>
        <taxon>Actinomycetes</taxon>
        <taxon>Micromonosporales</taxon>
        <taxon>Micromonosporaceae</taxon>
        <taxon>Rugosimonospora</taxon>
    </lineage>
</organism>
<dbReference type="SUPFAM" id="SSF53474">
    <property type="entry name" value="alpha/beta-Hydrolases"/>
    <property type="match status" value="1"/>
</dbReference>
<dbReference type="InterPro" id="IPR029058">
    <property type="entry name" value="AB_hydrolase_fold"/>
</dbReference>
<dbReference type="PANTHER" id="PTHR42776">
    <property type="entry name" value="SERINE PEPTIDASE S9 FAMILY MEMBER"/>
    <property type="match status" value="1"/>
</dbReference>
<sequence>MTAPTSPVPERIAAVRPAPGRLDRFALTVLRSDGYEFATWDGRSEDIRFTGIGTDGFGQSSWVSSDGTAILRLVDDKGDELGHIHHVPLDDPAGSRDLTPGWSRYVVRGGEASVASDRHAVAVVNADGFFLLVLRADGSEPVVAYHSRSEAWYGRISADGTLAAVDTTDHNPGYRRYAVTVVDAATGAVIGVRRAAAGGTVTSVRFSPVPGDDRLLLSEQAGDAERSRPIVWDPRTGSVVEIPAASTDWPEGQLIGLDWHESGWLLLGEQDTGRQRLHVHSLATGQTHRVEVPDGSFWSELGRTSCFDADGDVLACRETTAEPLRVWRWRPGHVAHPVLALGSSGGRPARHVTFRSGGGARIQAWLTTPEALTTPGTLTTPEALAAPDAAARGPAVIEVHGGPHVYTSDAYSTSAQAWSAAGFAHLNVNYRGSTGRGRQFAEQIWGDVGRLELEDIAAAHRYLVEEGIADPGQIFISGASYGGYLTLYAAARLPELWAGAIASVAVADWTLSYRDAADALKAAMRIWFGGSPDQRPELYRDRSPLTHAAAIRGPVLIRQARYDSRTPPAQLAAFVERLTELGVEHTVSWTDGGHAGSGTTAKQKHLDDSIAFARAVLDRRPAGE</sequence>
<dbReference type="SUPFAM" id="SSF69322">
    <property type="entry name" value="Tricorn protease domain 2"/>
    <property type="match status" value="1"/>
</dbReference>
<dbReference type="GO" id="GO:0006508">
    <property type="term" value="P:proteolysis"/>
    <property type="evidence" value="ECO:0007669"/>
    <property type="project" value="InterPro"/>
</dbReference>
<dbReference type="Gene3D" id="2.130.10.10">
    <property type="entry name" value="YVTN repeat-like/Quinoprotein amine dehydrogenase"/>
    <property type="match status" value="1"/>
</dbReference>
<protein>
    <submittedName>
        <fullName evidence="3">Peptide hydrolase</fullName>
    </submittedName>
</protein>
<keyword evidence="4" id="KW-1185">Reference proteome</keyword>
<dbReference type="InterPro" id="IPR001375">
    <property type="entry name" value="Peptidase_S9_cat"/>
</dbReference>
<proteinExistence type="predicted"/>
<dbReference type="GO" id="GO:0004252">
    <property type="term" value="F:serine-type endopeptidase activity"/>
    <property type="evidence" value="ECO:0007669"/>
    <property type="project" value="InterPro"/>
</dbReference>
<dbReference type="EMBL" id="BONZ01000001">
    <property type="protein sequence ID" value="GIH11926.1"/>
    <property type="molecule type" value="Genomic_DNA"/>
</dbReference>
<gene>
    <name evidence="3" type="ORF">Raf01_00980</name>
</gene>
<dbReference type="PANTHER" id="PTHR42776:SF27">
    <property type="entry name" value="DIPEPTIDYL PEPTIDASE FAMILY MEMBER 6"/>
    <property type="match status" value="1"/>
</dbReference>
<name>A0A8J3QJV3_9ACTN</name>
<comment type="caution">
    <text evidence="3">The sequence shown here is derived from an EMBL/GenBank/DDBJ whole genome shotgun (WGS) entry which is preliminary data.</text>
</comment>
<reference evidence="3" key="1">
    <citation type="submission" date="2021-01" db="EMBL/GenBank/DDBJ databases">
        <title>Whole genome shotgun sequence of Rugosimonospora africana NBRC 104875.</title>
        <authorList>
            <person name="Komaki H."/>
            <person name="Tamura T."/>
        </authorList>
    </citation>
    <scope>NUCLEOTIDE SEQUENCE</scope>
    <source>
        <strain evidence="3">NBRC 104875</strain>
    </source>
</reference>